<evidence type="ECO:0000313" key="2">
    <source>
        <dbReference type="EMBL" id="KOO33469.1"/>
    </source>
</evidence>
<name>A0A0M0K3U9_9EUKA</name>
<accession>A0A0M0K3U9</accession>
<keyword evidence="3" id="KW-1185">Reference proteome</keyword>
<gene>
    <name evidence="2" type="ORF">Ctob_010046</name>
</gene>
<evidence type="ECO:0000313" key="3">
    <source>
        <dbReference type="Proteomes" id="UP000037460"/>
    </source>
</evidence>
<organism evidence="2 3">
    <name type="scientific">Chrysochromulina tobinii</name>
    <dbReference type="NCBI Taxonomy" id="1460289"/>
    <lineage>
        <taxon>Eukaryota</taxon>
        <taxon>Haptista</taxon>
        <taxon>Haptophyta</taxon>
        <taxon>Prymnesiophyceae</taxon>
        <taxon>Prymnesiales</taxon>
        <taxon>Chrysochromulinaceae</taxon>
        <taxon>Chrysochromulina</taxon>
    </lineage>
</organism>
<dbReference type="Proteomes" id="UP000037460">
    <property type="component" value="Unassembled WGS sequence"/>
</dbReference>
<feature type="region of interest" description="Disordered" evidence="1">
    <location>
        <begin position="54"/>
        <end position="100"/>
    </location>
</feature>
<dbReference type="AlphaFoldDB" id="A0A0M0K3U9"/>
<feature type="compositionally biased region" description="Low complexity" evidence="1">
    <location>
        <begin position="64"/>
        <end position="79"/>
    </location>
</feature>
<proteinExistence type="predicted"/>
<comment type="caution">
    <text evidence="2">The sequence shown here is derived from an EMBL/GenBank/DDBJ whole genome shotgun (WGS) entry which is preliminary data.</text>
</comment>
<sequence length="143" mass="15364">MILLRVIDGIELDARVTKWIPADGTDPALWHVLHDDGDEEDLDEAEMQAALEAFEQRTSKRKAPSSSKATSSSKAASQPKKPKSVVELAKGEQDLSDTAGFKQGEKALTRHVIDDFVDTLGHGALDEGVESLVTDQASAADGH</sequence>
<dbReference type="EMBL" id="JWZX01001513">
    <property type="protein sequence ID" value="KOO33469.1"/>
    <property type="molecule type" value="Genomic_DNA"/>
</dbReference>
<reference evidence="3" key="1">
    <citation type="journal article" date="2015" name="PLoS Genet.">
        <title>Genome Sequence and Transcriptome Analyses of Chrysochromulina tobin: Metabolic Tools for Enhanced Algal Fitness in the Prominent Order Prymnesiales (Haptophyceae).</title>
        <authorList>
            <person name="Hovde B.T."/>
            <person name="Deodato C.R."/>
            <person name="Hunsperger H.M."/>
            <person name="Ryken S.A."/>
            <person name="Yost W."/>
            <person name="Jha R.K."/>
            <person name="Patterson J."/>
            <person name="Monnat R.J. Jr."/>
            <person name="Barlow S.B."/>
            <person name="Starkenburg S.R."/>
            <person name="Cattolico R.A."/>
        </authorList>
    </citation>
    <scope>NUCLEOTIDE SEQUENCE</scope>
    <source>
        <strain evidence="3">CCMP291</strain>
    </source>
</reference>
<evidence type="ECO:0000256" key="1">
    <source>
        <dbReference type="SAM" id="MobiDB-lite"/>
    </source>
</evidence>
<protein>
    <submittedName>
        <fullName evidence="2">Uncharacterized protein</fullName>
    </submittedName>
</protein>